<feature type="domain" description="Mce/MlaD" evidence="1">
    <location>
        <begin position="39"/>
        <end position="115"/>
    </location>
</feature>
<comment type="caution">
    <text evidence="2">The sequence shown here is derived from an EMBL/GenBank/DDBJ whole genome shotgun (WGS) entry which is preliminary data.</text>
</comment>
<organism evidence="2 3">
    <name type="scientific">Halovulum dunhuangense</name>
    <dbReference type="NCBI Taxonomy" id="1505036"/>
    <lineage>
        <taxon>Bacteria</taxon>
        <taxon>Pseudomonadati</taxon>
        <taxon>Pseudomonadota</taxon>
        <taxon>Alphaproteobacteria</taxon>
        <taxon>Rhodobacterales</taxon>
        <taxon>Paracoccaceae</taxon>
        <taxon>Halovulum</taxon>
    </lineage>
</organism>
<dbReference type="PANTHER" id="PTHR33371:SF4">
    <property type="entry name" value="INTERMEMBRANE PHOSPHOLIPID TRANSPORT SYSTEM BINDING PROTEIN MLAD"/>
    <property type="match status" value="1"/>
</dbReference>
<evidence type="ECO:0000313" key="3">
    <source>
        <dbReference type="Proteomes" id="UP000572377"/>
    </source>
</evidence>
<dbReference type="InterPro" id="IPR052336">
    <property type="entry name" value="MlaD_Phospholipid_Transporter"/>
</dbReference>
<keyword evidence="3" id="KW-1185">Reference proteome</keyword>
<evidence type="ECO:0000313" key="2">
    <source>
        <dbReference type="EMBL" id="NNU80668.1"/>
    </source>
</evidence>
<sequence length="152" mass="15815">MANSVTETLLGAGVLLVAGGFLFVANQSADLFGDGDGRYALRASFTSAEGVSVGTDVRMAGVKIGSVTGLNLNPDTYRADLVFTVDDGIMVPDDSDVKIASEGLLGGSYVELTPGGSEFMLAEGDEILLTQSSVSFLNLMMRFVTNDTGETE</sequence>
<dbReference type="InterPro" id="IPR003399">
    <property type="entry name" value="Mce/MlaD"/>
</dbReference>
<accession>A0A849L2T2</accession>
<proteinExistence type="predicted"/>
<dbReference type="RefSeq" id="WP_171324626.1">
    <property type="nucleotide sequence ID" value="NZ_JABFBC010000001.1"/>
</dbReference>
<evidence type="ECO:0000259" key="1">
    <source>
        <dbReference type="Pfam" id="PF02470"/>
    </source>
</evidence>
<dbReference type="PANTHER" id="PTHR33371">
    <property type="entry name" value="INTERMEMBRANE PHOSPHOLIPID TRANSPORT SYSTEM BINDING PROTEIN MLAD-RELATED"/>
    <property type="match status" value="1"/>
</dbReference>
<reference evidence="2 3" key="1">
    <citation type="submission" date="2020-05" db="EMBL/GenBank/DDBJ databases">
        <title>Gimesia benthica sp. nov., a novel planctomycete isolated from a deep-sea water sample of the Northwest Indian Ocean.</title>
        <authorList>
            <person name="Wang J."/>
            <person name="Ruan C."/>
            <person name="Song L."/>
            <person name="Zhu Y."/>
            <person name="Li A."/>
            <person name="Zheng X."/>
            <person name="Wang L."/>
            <person name="Lu Z."/>
            <person name="Huang Y."/>
            <person name="Du W."/>
            <person name="Zhou Y."/>
            <person name="Huang L."/>
            <person name="Dai X."/>
        </authorList>
    </citation>
    <scope>NUCLEOTIDE SEQUENCE [LARGE SCALE GENOMIC DNA]</scope>
    <source>
        <strain evidence="2 3">YYQ-30</strain>
    </source>
</reference>
<protein>
    <submittedName>
        <fullName evidence="2">Outer membrane lipid asymmetry maintenance protein MlaD</fullName>
    </submittedName>
</protein>
<dbReference type="Pfam" id="PF02470">
    <property type="entry name" value="MlaD"/>
    <property type="match status" value="1"/>
</dbReference>
<dbReference type="Proteomes" id="UP000572377">
    <property type="component" value="Unassembled WGS sequence"/>
</dbReference>
<name>A0A849L2T2_9RHOB</name>
<dbReference type="EMBL" id="JABFBC010000001">
    <property type="protein sequence ID" value="NNU80668.1"/>
    <property type="molecule type" value="Genomic_DNA"/>
</dbReference>
<gene>
    <name evidence="2" type="ORF">HMH01_09490</name>
</gene>
<dbReference type="AlphaFoldDB" id="A0A849L2T2"/>